<dbReference type="GO" id="GO:0003729">
    <property type="term" value="F:mRNA binding"/>
    <property type="evidence" value="ECO:0007669"/>
    <property type="project" value="TreeGrafter"/>
</dbReference>
<feature type="compositionally biased region" description="Low complexity" evidence="3">
    <location>
        <begin position="279"/>
        <end position="310"/>
    </location>
</feature>
<dbReference type="PANTHER" id="PTHR10693:SF20">
    <property type="entry name" value="AT27578P"/>
    <property type="match status" value="1"/>
</dbReference>
<dbReference type="FunFam" id="3.10.450.50:FF:000003">
    <property type="entry name" value="Nuclear transport factor 2 family protein"/>
    <property type="match status" value="1"/>
</dbReference>
<dbReference type="SMART" id="SM00360">
    <property type="entry name" value="RRM"/>
    <property type="match status" value="1"/>
</dbReference>
<gene>
    <name evidence="6" type="ORF">BGZ97_002467</name>
</gene>
<feature type="compositionally biased region" description="Basic and acidic residues" evidence="3">
    <location>
        <begin position="245"/>
        <end position="274"/>
    </location>
</feature>
<sequence>MTATTSNVSTPANGEAPSVASHEVGMMFVHEYYTFLNKEPARLHCFYNKHSTMSHGIQGEDTEVCHGQQASDYLSIHAKIIALDFEDCKVLVSNVDSQTSQNGGIMIQVLGEMSNRGGPSQKFVQTFFLAEQPKGFYVLNDIFRYLKDDSDIEAEVVEEEQQQQEPEVVNPPPVNEPEIAICPPAPVIPEPEIAAPEPEVAICPPAPEPEVAICPPAPEPVVEEKKPAVEEKKAEKKHEHKKHDKKADKKETKKDAAKKDAEGSEKPKTPEPSKKQNGAPVAAAAAETATAETAAPVTETPTPIVEAAIPAPVPVPAGPPKPKTWANLAANNKDQWGSQASAAKGSSVNIPQAAAPKPQVVSQPKPQQQQSAPHKVNGRDEFFPIYVKGITDRVSEEQLREAFAKFGPVKGLDFTQKRNCAYVDFTTADAMHSALKQNKVAVGSEFVYAEERRPHPTFQNNRPSRFQSGNGGINGHQGPQGGHRGGRPARGGFQDRKPIQRPEKPAPTVAVN</sequence>
<feature type="region of interest" description="Disordered" evidence="3">
    <location>
        <begin position="453"/>
        <end position="512"/>
    </location>
</feature>
<feature type="compositionally biased region" description="Low complexity" evidence="3">
    <location>
        <begin position="355"/>
        <end position="373"/>
    </location>
</feature>
<evidence type="ECO:0000313" key="6">
    <source>
        <dbReference type="EMBL" id="KAG0302189.1"/>
    </source>
</evidence>
<dbReference type="InterPro" id="IPR012677">
    <property type="entry name" value="Nucleotide-bd_a/b_plait_sf"/>
</dbReference>
<dbReference type="InterPro" id="IPR018222">
    <property type="entry name" value="Nuclear_transport_factor_2_euk"/>
</dbReference>
<comment type="caution">
    <text evidence="6">The sequence shown here is derived from an EMBL/GenBank/DDBJ whole genome shotgun (WGS) entry which is preliminary data.</text>
</comment>
<keyword evidence="1 2" id="KW-0694">RNA-binding</keyword>
<feature type="compositionally biased region" description="Polar residues" evidence="3">
    <location>
        <begin position="457"/>
        <end position="468"/>
    </location>
</feature>
<feature type="compositionally biased region" description="Polar residues" evidence="3">
    <location>
        <begin position="329"/>
        <end position="350"/>
    </location>
</feature>
<dbReference type="GO" id="GO:0034517">
    <property type="term" value="P:ribophagy"/>
    <property type="evidence" value="ECO:0007669"/>
    <property type="project" value="TreeGrafter"/>
</dbReference>
<dbReference type="InterPro" id="IPR035979">
    <property type="entry name" value="RBD_domain_sf"/>
</dbReference>
<dbReference type="PROSITE" id="PS50102">
    <property type="entry name" value="RRM"/>
    <property type="match status" value="1"/>
</dbReference>
<dbReference type="EMBL" id="JAAAIN010001540">
    <property type="protein sequence ID" value="KAG0302189.1"/>
    <property type="molecule type" value="Genomic_DNA"/>
</dbReference>
<dbReference type="InterPro" id="IPR000504">
    <property type="entry name" value="RRM_dom"/>
</dbReference>
<dbReference type="GO" id="GO:0005829">
    <property type="term" value="C:cytosol"/>
    <property type="evidence" value="ECO:0007669"/>
    <property type="project" value="TreeGrafter"/>
</dbReference>
<dbReference type="CDD" id="cd00780">
    <property type="entry name" value="NTF2"/>
    <property type="match status" value="1"/>
</dbReference>
<feature type="compositionally biased region" description="Basic and acidic residues" evidence="3">
    <location>
        <begin position="222"/>
        <end position="237"/>
    </location>
</feature>
<dbReference type="Gene3D" id="3.30.70.330">
    <property type="match status" value="1"/>
</dbReference>
<dbReference type="InterPro" id="IPR032710">
    <property type="entry name" value="NTF2-like_dom_sf"/>
</dbReference>
<evidence type="ECO:0000256" key="3">
    <source>
        <dbReference type="SAM" id="MobiDB-lite"/>
    </source>
</evidence>
<dbReference type="SUPFAM" id="SSF54427">
    <property type="entry name" value="NTF2-like"/>
    <property type="match status" value="1"/>
</dbReference>
<dbReference type="GO" id="GO:1990904">
    <property type="term" value="C:ribonucleoprotein complex"/>
    <property type="evidence" value="ECO:0007669"/>
    <property type="project" value="TreeGrafter"/>
</dbReference>
<dbReference type="GO" id="GO:0016579">
    <property type="term" value="P:protein deubiquitination"/>
    <property type="evidence" value="ECO:0007669"/>
    <property type="project" value="TreeGrafter"/>
</dbReference>
<dbReference type="Pfam" id="PF00076">
    <property type="entry name" value="RRM_1"/>
    <property type="match status" value="1"/>
</dbReference>
<evidence type="ECO:0000256" key="2">
    <source>
        <dbReference type="PROSITE-ProRule" id="PRU00176"/>
    </source>
</evidence>
<keyword evidence="7" id="KW-1185">Reference proteome</keyword>
<dbReference type="OrthoDB" id="339151at2759"/>
<evidence type="ECO:0008006" key="8">
    <source>
        <dbReference type="Google" id="ProtNLM"/>
    </source>
</evidence>
<dbReference type="GO" id="GO:1990861">
    <property type="term" value="C:Ubp3-Bre5 deubiquitination complex"/>
    <property type="evidence" value="ECO:0007669"/>
    <property type="project" value="TreeGrafter"/>
</dbReference>
<dbReference type="Gene3D" id="3.10.450.50">
    <property type="match status" value="1"/>
</dbReference>
<evidence type="ECO:0000313" key="7">
    <source>
        <dbReference type="Proteomes" id="UP000823405"/>
    </source>
</evidence>
<dbReference type="AlphaFoldDB" id="A0A9P6UIE2"/>
<feature type="compositionally biased region" description="Gly residues" evidence="3">
    <location>
        <begin position="469"/>
        <end position="483"/>
    </location>
</feature>
<dbReference type="PROSITE" id="PS50177">
    <property type="entry name" value="NTF2_DOMAIN"/>
    <property type="match status" value="1"/>
</dbReference>
<dbReference type="InterPro" id="IPR002075">
    <property type="entry name" value="NTF2_dom"/>
</dbReference>
<feature type="region of interest" description="Disordered" evidence="3">
    <location>
        <begin position="214"/>
        <end position="378"/>
    </location>
</feature>
<protein>
    <recommendedName>
        <fullName evidence="8">NTF2-domain-containing protein</fullName>
    </recommendedName>
</protein>
<evidence type="ECO:0000256" key="1">
    <source>
        <dbReference type="ARBA" id="ARBA00022884"/>
    </source>
</evidence>
<dbReference type="Proteomes" id="UP000823405">
    <property type="component" value="Unassembled WGS sequence"/>
</dbReference>
<feature type="compositionally biased region" description="Basic and acidic residues" evidence="3">
    <location>
        <begin position="493"/>
        <end position="504"/>
    </location>
</feature>
<reference evidence="6" key="1">
    <citation type="journal article" date="2020" name="Fungal Divers.">
        <title>Resolving the Mortierellaceae phylogeny through synthesis of multi-gene phylogenetics and phylogenomics.</title>
        <authorList>
            <person name="Vandepol N."/>
            <person name="Liber J."/>
            <person name="Desiro A."/>
            <person name="Na H."/>
            <person name="Kennedy M."/>
            <person name="Barry K."/>
            <person name="Grigoriev I.V."/>
            <person name="Miller A.N."/>
            <person name="O'Donnell K."/>
            <person name="Stajich J.E."/>
            <person name="Bonito G."/>
        </authorList>
    </citation>
    <scope>NUCLEOTIDE SEQUENCE</scope>
    <source>
        <strain evidence="6">NVP60</strain>
    </source>
</reference>
<dbReference type="Pfam" id="PF02136">
    <property type="entry name" value="NTF2"/>
    <property type="match status" value="1"/>
</dbReference>
<feature type="domain" description="NTF2" evidence="5">
    <location>
        <begin position="24"/>
        <end position="145"/>
    </location>
</feature>
<evidence type="ECO:0000259" key="5">
    <source>
        <dbReference type="PROSITE" id="PS50177"/>
    </source>
</evidence>
<accession>A0A9P6UIE2</accession>
<name>A0A9P6UIE2_9FUNG</name>
<dbReference type="PANTHER" id="PTHR10693">
    <property type="entry name" value="RAS GTPASE-ACTIVATING PROTEIN-BINDING PROTEIN"/>
    <property type="match status" value="1"/>
</dbReference>
<dbReference type="CDD" id="cd00590">
    <property type="entry name" value="RRM_SF"/>
    <property type="match status" value="1"/>
</dbReference>
<feature type="compositionally biased region" description="Pro residues" evidence="3">
    <location>
        <begin position="311"/>
        <end position="322"/>
    </location>
</feature>
<dbReference type="SUPFAM" id="SSF54928">
    <property type="entry name" value="RNA-binding domain, RBD"/>
    <property type="match status" value="1"/>
</dbReference>
<dbReference type="InterPro" id="IPR039539">
    <property type="entry name" value="Ras_GTPase_bind_prot"/>
</dbReference>
<evidence type="ECO:0000259" key="4">
    <source>
        <dbReference type="PROSITE" id="PS50102"/>
    </source>
</evidence>
<organism evidence="6 7">
    <name type="scientific">Linnemannia gamsii</name>
    <dbReference type="NCBI Taxonomy" id="64522"/>
    <lineage>
        <taxon>Eukaryota</taxon>
        <taxon>Fungi</taxon>
        <taxon>Fungi incertae sedis</taxon>
        <taxon>Mucoromycota</taxon>
        <taxon>Mortierellomycotina</taxon>
        <taxon>Mortierellomycetes</taxon>
        <taxon>Mortierellales</taxon>
        <taxon>Mortierellaceae</taxon>
        <taxon>Linnemannia</taxon>
    </lineage>
</organism>
<feature type="domain" description="RRM" evidence="4">
    <location>
        <begin position="383"/>
        <end position="454"/>
    </location>
</feature>
<proteinExistence type="predicted"/>